<dbReference type="AlphaFoldDB" id="A0A6P1BK94"/>
<keyword evidence="5" id="KW-0808">Transferase</keyword>
<feature type="domain" description="GST C-terminal" evidence="4">
    <location>
        <begin position="171"/>
        <end position="298"/>
    </location>
</feature>
<dbReference type="RefSeq" id="WP_163157156.1">
    <property type="nucleotide sequence ID" value="NZ_VKHP01000100.1"/>
</dbReference>
<evidence type="ECO:0000256" key="3">
    <source>
        <dbReference type="PIRSR" id="PIRSR015753-3"/>
    </source>
</evidence>
<evidence type="ECO:0000313" key="5">
    <source>
        <dbReference type="EMBL" id="NEU98643.1"/>
    </source>
</evidence>
<evidence type="ECO:0000313" key="6">
    <source>
        <dbReference type="Proteomes" id="UP000468531"/>
    </source>
</evidence>
<dbReference type="CDD" id="cd03190">
    <property type="entry name" value="GST_C_Omega_like"/>
    <property type="match status" value="1"/>
</dbReference>
<dbReference type="Proteomes" id="UP000468531">
    <property type="component" value="Unassembled WGS sequence"/>
</dbReference>
<feature type="site" description="Lowers pKa of active site Cys" evidence="3">
    <location>
        <position position="252"/>
    </location>
</feature>
<dbReference type="GO" id="GO:0004364">
    <property type="term" value="F:glutathione transferase activity"/>
    <property type="evidence" value="ECO:0007669"/>
    <property type="project" value="InterPro"/>
</dbReference>
<feature type="active site" description="Nucleophile" evidence="1">
    <location>
        <position position="63"/>
    </location>
</feature>
<feature type="binding site" evidence="2">
    <location>
        <position position="96"/>
    </location>
    <ligand>
        <name>glutathione</name>
        <dbReference type="ChEBI" id="CHEBI:57925"/>
    </ligand>
</feature>
<evidence type="ECO:0000259" key="4">
    <source>
        <dbReference type="PROSITE" id="PS50405"/>
    </source>
</evidence>
<dbReference type="InterPro" id="IPR016639">
    <property type="entry name" value="GST_Omega/GSH"/>
</dbReference>
<dbReference type="SUPFAM" id="SSF47616">
    <property type="entry name" value="GST C-terminal domain-like"/>
    <property type="match status" value="1"/>
</dbReference>
<dbReference type="Gene3D" id="3.40.30.10">
    <property type="entry name" value="Glutaredoxin"/>
    <property type="match status" value="1"/>
</dbReference>
<dbReference type="PANTHER" id="PTHR32419">
    <property type="entry name" value="GLUTATHIONYL-HYDROQUINONE REDUCTASE"/>
    <property type="match status" value="1"/>
</dbReference>
<evidence type="ECO:0000256" key="1">
    <source>
        <dbReference type="PIRSR" id="PIRSR015753-1"/>
    </source>
</evidence>
<dbReference type="Gene3D" id="1.20.1050.10">
    <property type="match status" value="1"/>
</dbReference>
<dbReference type="InterPro" id="IPR004045">
    <property type="entry name" value="Glutathione_S-Trfase_N"/>
</dbReference>
<dbReference type="SFLD" id="SFLDS00019">
    <property type="entry name" value="Glutathione_Transferase_(cytos"/>
    <property type="match status" value="1"/>
</dbReference>
<feature type="binding site" evidence="2">
    <location>
        <begin position="147"/>
        <end position="148"/>
    </location>
    <ligand>
        <name>glutathione</name>
        <dbReference type="ChEBI" id="CHEBI:57925"/>
    </ligand>
</feature>
<name>A0A6P1BK94_9BRAD</name>
<dbReference type="GO" id="GO:0005737">
    <property type="term" value="C:cytoplasm"/>
    <property type="evidence" value="ECO:0007669"/>
    <property type="project" value="TreeGrafter"/>
</dbReference>
<dbReference type="SFLD" id="SFLDG01206">
    <property type="entry name" value="Xi.1"/>
    <property type="match status" value="1"/>
</dbReference>
<comment type="caution">
    <text evidence="5">The sequence shown here is derived from an EMBL/GenBank/DDBJ whole genome shotgun (WGS) entry which is preliminary data.</text>
</comment>
<feature type="binding site" evidence="2">
    <location>
        <begin position="129"/>
        <end position="132"/>
    </location>
    <ligand>
        <name>glutathione</name>
        <dbReference type="ChEBI" id="CHEBI:57925"/>
    </ligand>
</feature>
<dbReference type="PROSITE" id="PS50405">
    <property type="entry name" value="GST_CTER"/>
    <property type="match status" value="1"/>
</dbReference>
<feature type="site" description="Lowers pKa of active site Cys" evidence="3">
    <location>
        <position position="295"/>
    </location>
</feature>
<accession>A0A6P1BK94</accession>
<dbReference type="InterPro" id="IPR010987">
    <property type="entry name" value="Glutathione-S-Trfase_C-like"/>
</dbReference>
<sequence>MGLLVEGEWRDTWYDTSATGGSFVRQDAAFRNWITADGKPGPSGVGGFKAGADRYHLYVSLACPWAHRTLIMRALKGLEGKISVSVVNWLMAEQGWSFATGPGVIADHVNGAAFLHQVYTIANSQYTGRATVPVLWDIEQGTIVSNESSEIVRMMNSAFDHLGARPDDFYPLELRSQIDTVNARIYDTLNNGVYKAGFATTQTAYDEAIVPLFETLDWLEERLADSRFLFGNRLTEADIRLFTTLIRFDIAYFGHFKCNIRAIADYPNLSGYTRDVYQWPGIASTVNFEHIKRHYYQSHRSINPAGIVPAGPLRDFGAAHKRARLLG</sequence>
<dbReference type="InterPro" id="IPR047047">
    <property type="entry name" value="GST_Omega-like_C"/>
</dbReference>
<evidence type="ECO:0000256" key="2">
    <source>
        <dbReference type="PIRSR" id="PIRSR015753-2"/>
    </source>
</evidence>
<dbReference type="EMBL" id="VKHP01000100">
    <property type="protein sequence ID" value="NEU98643.1"/>
    <property type="molecule type" value="Genomic_DNA"/>
</dbReference>
<keyword evidence="6" id="KW-1185">Reference proteome</keyword>
<feature type="active site" description="Proton donor/acceptor" evidence="1">
    <location>
        <position position="194"/>
    </location>
</feature>
<dbReference type="InterPro" id="IPR040079">
    <property type="entry name" value="Glutathione_S-Trfase"/>
</dbReference>
<dbReference type="Pfam" id="PF13410">
    <property type="entry name" value="GST_C_2"/>
    <property type="match status" value="1"/>
</dbReference>
<organism evidence="5 6">
    <name type="scientific">Bradyrhizobium uaiense</name>
    <dbReference type="NCBI Taxonomy" id="2594946"/>
    <lineage>
        <taxon>Bacteria</taxon>
        <taxon>Pseudomonadati</taxon>
        <taxon>Pseudomonadota</taxon>
        <taxon>Alphaproteobacteria</taxon>
        <taxon>Hyphomicrobiales</taxon>
        <taxon>Nitrobacteraceae</taxon>
        <taxon>Bradyrhizobium</taxon>
    </lineage>
</organism>
<dbReference type="SUPFAM" id="SSF52833">
    <property type="entry name" value="Thioredoxin-like"/>
    <property type="match status" value="1"/>
</dbReference>
<dbReference type="SFLD" id="SFLDG01148">
    <property type="entry name" value="Xi_(cytGST)"/>
    <property type="match status" value="1"/>
</dbReference>
<protein>
    <submittedName>
        <fullName evidence="5">Glutathione S-transferase family protein</fullName>
    </submittedName>
</protein>
<dbReference type="Pfam" id="PF13409">
    <property type="entry name" value="GST_N_2"/>
    <property type="match status" value="1"/>
</dbReference>
<dbReference type="InterPro" id="IPR036249">
    <property type="entry name" value="Thioredoxin-like_sf"/>
</dbReference>
<dbReference type="PANTHER" id="PTHR32419:SF6">
    <property type="entry name" value="GLUTATHIONE S-TRANSFERASE OMEGA-LIKE 1-RELATED"/>
    <property type="match status" value="1"/>
</dbReference>
<gene>
    <name evidence="5" type="ORF">FNJ47_23145</name>
</gene>
<proteinExistence type="predicted"/>
<dbReference type="InterPro" id="IPR036282">
    <property type="entry name" value="Glutathione-S-Trfase_C_sf"/>
</dbReference>
<dbReference type="FunFam" id="3.40.30.10:FF:000058">
    <property type="entry name" value="Glutathione S-transferase, omega"/>
    <property type="match status" value="1"/>
</dbReference>
<dbReference type="PIRSF" id="PIRSF015753">
    <property type="entry name" value="GST"/>
    <property type="match status" value="1"/>
</dbReference>
<reference evidence="5 6" key="1">
    <citation type="journal article" date="2020" name="Arch. Microbiol.">
        <title>Bradyrhizobium uaiense sp. nov., a new highly efficient cowpea symbiont.</title>
        <authorList>
            <person name="Cabral Michel D."/>
            <person name="Azarias Guimaraes A."/>
            <person name="Martins da Costa E."/>
            <person name="Soares de Carvalho T."/>
            <person name="Balsanelli E."/>
            <person name="Willems A."/>
            <person name="Maltempi de Souza E."/>
            <person name="de Souza Moreira F.M."/>
        </authorList>
    </citation>
    <scope>NUCLEOTIDE SEQUENCE [LARGE SCALE GENOMIC DNA]</scope>
    <source>
        <strain evidence="5 6">UFLA 03-164</strain>
    </source>
</reference>